<dbReference type="OrthoDB" id="4774794at2"/>
<accession>M0QS75</accession>
<dbReference type="EMBL" id="BANX01000045">
    <property type="protein sequence ID" value="GAC70957.1"/>
    <property type="molecule type" value="Genomic_DNA"/>
</dbReference>
<keyword evidence="4" id="KW-1185">Reference proteome</keyword>
<protein>
    <recommendedName>
        <fullName evidence="2">DUF222 domain-containing protein</fullName>
    </recommendedName>
</protein>
<organism evidence="3 4">
    <name type="scientific">Gordonia soli NBRC 108243</name>
    <dbReference type="NCBI Taxonomy" id="1223545"/>
    <lineage>
        <taxon>Bacteria</taxon>
        <taxon>Bacillati</taxon>
        <taxon>Actinomycetota</taxon>
        <taxon>Actinomycetes</taxon>
        <taxon>Mycobacteriales</taxon>
        <taxon>Gordoniaceae</taxon>
        <taxon>Gordonia</taxon>
    </lineage>
</organism>
<evidence type="ECO:0000256" key="1">
    <source>
        <dbReference type="SAM" id="MobiDB-lite"/>
    </source>
</evidence>
<feature type="region of interest" description="Disordered" evidence="1">
    <location>
        <begin position="468"/>
        <end position="516"/>
    </location>
</feature>
<proteinExistence type="predicted"/>
<dbReference type="eggNOG" id="COG1403">
    <property type="taxonomic scope" value="Bacteria"/>
</dbReference>
<dbReference type="AlphaFoldDB" id="M0QS75"/>
<dbReference type="RefSeq" id="WP_007625462.1">
    <property type="nucleotide sequence ID" value="NZ_BANX01000045.1"/>
</dbReference>
<dbReference type="Proteomes" id="UP000011666">
    <property type="component" value="Unassembled WGS sequence"/>
</dbReference>
<evidence type="ECO:0000313" key="3">
    <source>
        <dbReference type="EMBL" id="GAC70957.1"/>
    </source>
</evidence>
<evidence type="ECO:0000259" key="2">
    <source>
        <dbReference type="Pfam" id="PF02720"/>
    </source>
</evidence>
<evidence type="ECO:0000313" key="4">
    <source>
        <dbReference type="Proteomes" id="UP000011666"/>
    </source>
</evidence>
<comment type="caution">
    <text evidence="3">The sequence shown here is derived from an EMBL/GenBank/DDBJ whole genome shotgun (WGS) entry which is preliminary data.</text>
</comment>
<feature type="domain" description="DUF222" evidence="2">
    <location>
        <begin position="82"/>
        <end position="367"/>
    </location>
</feature>
<reference evidence="3 4" key="1">
    <citation type="submission" date="2013-01" db="EMBL/GenBank/DDBJ databases">
        <title>Whole genome shotgun sequence of Gordonia soli NBRC 108243.</title>
        <authorList>
            <person name="Isaki-Nakamura S."/>
            <person name="Hosoyama A."/>
            <person name="Tsuchikane K."/>
            <person name="Ando Y."/>
            <person name="Baba S."/>
            <person name="Ohji S."/>
            <person name="Hamada M."/>
            <person name="Tamura T."/>
            <person name="Yamazoe A."/>
            <person name="Yamazaki S."/>
            <person name="Fujita N."/>
        </authorList>
    </citation>
    <scope>NUCLEOTIDE SEQUENCE [LARGE SCALE GENOMIC DNA]</scope>
    <source>
        <strain evidence="3 4">NBRC 108243</strain>
    </source>
</reference>
<dbReference type="STRING" id="1223545.GS4_45_00130"/>
<feature type="compositionally biased region" description="Basic and acidic residues" evidence="1">
    <location>
        <begin position="501"/>
        <end position="510"/>
    </location>
</feature>
<name>M0QS75_9ACTN</name>
<dbReference type="Pfam" id="PF02720">
    <property type="entry name" value="DUF222"/>
    <property type="match status" value="1"/>
</dbReference>
<gene>
    <name evidence="3" type="ORF">GS4_45_00130</name>
</gene>
<feature type="compositionally biased region" description="Basic residues" evidence="1">
    <location>
        <begin position="484"/>
        <end position="500"/>
    </location>
</feature>
<sequence length="516" mass="56779">MSVAEQWDVASADVAAAVQGVDSADVADLLTGLADHRRAEAFIAWSRYRSIARLHDLLVGSTHDHAESTSPASAADLRTIDEYAQCAARIAMTDGVSQTAGESMLTEALALRDRLPEVGACLRDGEIYPAQARAIISRTDLVDDTEHAAPVDAAIAAAIRRPGTWSPKRLRDMVDRIIFRHDPDSVRRRRRLAHDARGMWVEPTRDGMAEIGADMPAENARIAAASVTTMAESVCPHDPRSRRARASDAMFCLLAGNRFTCECGRPDCAAVVPQQQDLDDPTDDWARRSRVVVHVVCDESTLHGTTDHPGFVDGHGVISADHVRDIAERNDVTIRPLNPEGGPAPLSLPSNDYRPSTALDTYLRIRDAYCTIPGCDRPAWTADLDHVTEYDHTDPTAGGRTCPQGMNAKCRWHHLLKTFGSWLDDQVQGVDGQTRSRVITPEGIVIPGAAETNTALFSGLRYIRFRDPPPTVRHLSSPTEANPTRRRTRTADKHARRRYERARNRAERTDGPLPPF</sequence>
<dbReference type="InterPro" id="IPR003870">
    <property type="entry name" value="DUF222"/>
</dbReference>